<name>A0A1Y1ZXB6_9PLEO</name>
<organism evidence="2 3">
    <name type="scientific">Clohesyomyces aquaticus</name>
    <dbReference type="NCBI Taxonomy" id="1231657"/>
    <lineage>
        <taxon>Eukaryota</taxon>
        <taxon>Fungi</taxon>
        <taxon>Dikarya</taxon>
        <taxon>Ascomycota</taxon>
        <taxon>Pezizomycotina</taxon>
        <taxon>Dothideomycetes</taxon>
        <taxon>Pleosporomycetidae</taxon>
        <taxon>Pleosporales</taxon>
        <taxon>Lindgomycetaceae</taxon>
        <taxon>Clohesyomyces</taxon>
    </lineage>
</organism>
<dbReference type="Pfam" id="PF00149">
    <property type="entry name" value="Metallophos"/>
    <property type="match status" value="1"/>
</dbReference>
<dbReference type="SUPFAM" id="SSF56300">
    <property type="entry name" value="Metallo-dependent phosphatases"/>
    <property type="match status" value="1"/>
</dbReference>
<evidence type="ECO:0000313" key="3">
    <source>
        <dbReference type="Proteomes" id="UP000193144"/>
    </source>
</evidence>
<dbReference type="InterPro" id="IPR004843">
    <property type="entry name" value="Calcineurin-like_PHP"/>
</dbReference>
<dbReference type="PANTHER" id="PTHR12905">
    <property type="entry name" value="METALLOPHOSPHOESTERASE"/>
    <property type="match status" value="1"/>
</dbReference>
<dbReference type="InterPro" id="IPR051693">
    <property type="entry name" value="UPF0046_metallophosphoest"/>
</dbReference>
<dbReference type="Gene3D" id="3.60.21.10">
    <property type="match status" value="1"/>
</dbReference>
<evidence type="ECO:0000259" key="1">
    <source>
        <dbReference type="Pfam" id="PF00149"/>
    </source>
</evidence>
<dbReference type="OrthoDB" id="630188at2759"/>
<accession>A0A1Y1ZXB6</accession>
<dbReference type="GO" id="GO:0016787">
    <property type="term" value="F:hydrolase activity"/>
    <property type="evidence" value="ECO:0007669"/>
    <property type="project" value="InterPro"/>
</dbReference>
<proteinExistence type="predicted"/>
<dbReference type="AlphaFoldDB" id="A0A1Y1ZXB6"/>
<protein>
    <submittedName>
        <fullName evidence="2">Metallo-dependent phosphatase-like protein</fullName>
    </submittedName>
</protein>
<dbReference type="InterPro" id="IPR029052">
    <property type="entry name" value="Metallo-depent_PP-like"/>
</dbReference>
<dbReference type="PANTHER" id="PTHR12905:SF16">
    <property type="entry name" value="SER_THR PROTEIN PHOSPHATASE FAMILY PROTEIN (AFU_ORTHOLOGUE AFUA_1G06000)"/>
    <property type="match status" value="1"/>
</dbReference>
<sequence>MNDHTSRPLLRRTRIVCISDTHNQTPKLPKGDVLIHAGDLTNQGSYTELKKTVEWLEKAEFEAKIVIAGNHDITLEPEFYKEHGTSWRWPKPQEPTKCRSLFLNSPSITYLEHEAASIFLSSPTGPRTCFKVFGSPYHPNLRNWPFKYAPGEGGPYWKAIPLDTDIVITHGPPENHLDVAGSKPAGCEALLKALHRVRPMLSIFGHIHEARGAERVQWDIESANGCLEMGTETWEDPGAGSNKQSLVNLTAKGGRPLRTATLTRQSSMNFCSLASSSPMGDTGAQPDVLQPGVSNSTSPDVFPAVDNEANGMVKKKLGGAFELRQASDIGWASEPDVEADERRSLRNETCMINAAFLGPHFSGPKQFRKPIVVDVDLPVWC</sequence>
<comment type="caution">
    <text evidence="2">The sequence shown here is derived from an EMBL/GenBank/DDBJ whole genome shotgun (WGS) entry which is preliminary data.</text>
</comment>
<reference evidence="2 3" key="1">
    <citation type="submission" date="2016-07" db="EMBL/GenBank/DDBJ databases">
        <title>Pervasive Adenine N6-methylation of Active Genes in Fungi.</title>
        <authorList>
            <consortium name="DOE Joint Genome Institute"/>
            <person name="Mondo S.J."/>
            <person name="Dannebaum R.O."/>
            <person name="Kuo R.C."/>
            <person name="Labutti K."/>
            <person name="Haridas S."/>
            <person name="Kuo A."/>
            <person name="Salamov A."/>
            <person name="Ahrendt S.R."/>
            <person name="Lipzen A."/>
            <person name="Sullivan W."/>
            <person name="Andreopoulos W.B."/>
            <person name="Clum A."/>
            <person name="Lindquist E."/>
            <person name="Daum C."/>
            <person name="Ramamoorthy G.K."/>
            <person name="Gryganskyi A."/>
            <person name="Culley D."/>
            <person name="Magnuson J.K."/>
            <person name="James T.Y."/>
            <person name="O'Malley M.A."/>
            <person name="Stajich J.E."/>
            <person name="Spatafora J.W."/>
            <person name="Visel A."/>
            <person name="Grigoriev I.V."/>
        </authorList>
    </citation>
    <scope>NUCLEOTIDE SEQUENCE [LARGE SCALE GENOMIC DNA]</scope>
    <source>
        <strain evidence="2 3">CBS 115471</strain>
    </source>
</reference>
<gene>
    <name evidence="2" type="ORF">BCR34DRAFT_598777</name>
</gene>
<feature type="domain" description="Calcineurin-like phosphoesterase" evidence="1">
    <location>
        <begin position="14"/>
        <end position="209"/>
    </location>
</feature>
<keyword evidence="3" id="KW-1185">Reference proteome</keyword>
<dbReference type="Proteomes" id="UP000193144">
    <property type="component" value="Unassembled WGS sequence"/>
</dbReference>
<dbReference type="CDD" id="cd07379">
    <property type="entry name" value="MPP_239FB"/>
    <property type="match status" value="1"/>
</dbReference>
<evidence type="ECO:0000313" key="2">
    <source>
        <dbReference type="EMBL" id="ORY14858.1"/>
    </source>
</evidence>
<dbReference type="EMBL" id="MCFA01000029">
    <property type="protein sequence ID" value="ORY14858.1"/>
    <property type="molecule type" value="Genomic_DNA"/>
</dbReference>